<evidence type="ECO:0000259" key="10">
    <source>
        <dbReference type="PROSITE" id="PS51918"/>
    </source>
</evidence>
<keyword evidence="9" id="KW-0004">4Fe-4S</keyword>
<comment type="caution">
    <text evidence="11">The sequence shown here is derived from an EMBL/GenBank/DDBJ whole genome shotgun (WGS) entry which is preliminary data.</text>
</comment>
<keyword evidence="6 9" id="KW-0408">Iron</keyword>
<evidence type="ECO:0000256" key="4">
    <source>
        <dbReference type="ARBA" id="ARBA00022691"/>
    </source>
</evidence>
<dbReference type="SFLD" id="SFLDS00029">
    <property type="entry name" value="Radical_SAM"/>
    <property type="match status" value="2"/>
</dbReference>
<accession>A0A6N7URB7</accession>
<comment type="subcellular location">
    <subcellularLocation>
        <location evidence="9">Cytoplasm</location>
    </subcellularLocation>
</comment>
<dbReference type="GO" id="GO:0005737">
    <property type="term" value="C:cytoplasm"/>
    <property type="evidence" value="ECO:0007669"/>
    <property type="project" value="UniProtKB-SubCell"/>
</dbReference>
<dbReference type="GO" id="GO:0046872">
    <property type="term" value="F:metal ion binding"/>
    <property type="evidence" value="ECO:0007669"/>
    <property type="project" value="UniProtKB-UniRule"/>
</dbReference>
<evidence type="ECO:0000256" key="7">
    <source>
        <dbReference type="ARBA" id="ARBA00023014"/>
    </source>
</evidence>
<keyword evidence="5 9" id="KW-0479">Metal-binding</keyword>
<proteinExistence type="inferred from homology"/>
<evidence type="ECO:0000256" key="6">
    <source>
        <dbReference type="ARBA" id="ARBA00023004"/>
    </source>
</evidence>
<dbReference type="SFLD" id="SFLDG01065">
    <property type="entry name" value="anaerobic_coproporphyrinogen-I"/>
    <property type="match status" value="2"/>
</dbReference>
<feature type="domain" description="Radical SAM core" evidence="10">
    <location>
        <begin position="1"/>
        <end position="235"/>
    </location>
</feature>
<dbReference type="SFLD" id="SFLDG01082">
    <property type="entry name" value="B12-binding_domain_containing"/>
    <property type="match status" value="1"/>
</dbReference>
<dbReference type="InterPro" id="IPR034505">
    <property type="entry name" value="Coproporphyrinogen-III_oxidase"/>
</dbReference>
<keyword evidence="12" id="KW-1185">Reference proteome</keyword>
<gene>
    <name evidence="11" type="primary">hemW</name>
    <name evidence="11" type="ORF">FYJ34_02895</name>
</gene>
<organism evidence="11 12">
    <name type="scientific">Suipraeoptans intestinalis</name>
    <dbReference type="NCBI Taxonomy" id="2606628"/>
    <lineage>
        <taxon>Bacteria</taxon>
        <taxon>Bacillati</taxon>
        <taxon>Bacillota</taxon>
        <taxon>Clostridia</taxon>
        <taxon>Lachnospirales</taxon>
        <taxon>Lachnospiraceae</taxon>
        <taxon>Suipraeoptans</taxon>
    </lineage>
</organism>
<dbReference type="SUPFAM" id="SSF102114">
    <property type="entry name" value="Radical SAM enzymes"/>
    <property type="match status" value="1"/>
</dbReference>
<evidence type="ECO:0000256" key="3">
    <source>
        <dbReference type="ARBA" id="ARBA00022617"/>
    </source>
</evidence>
<dbReference type="InterPro" id="IPR006638">
    <property type="entry name" value="Elp3/MiaA/NifB-like_rSAM"/>
</dbReference>
<comment type="similarity">
    <text evidence="1">Belongs to the anaerobic coproporphyrinogen-III oxidase family. HemW subfamily.</text>
</comment>
<keyword evidence="7 9" id="KW-0411">Iron-sulfur</keyword>
<keyword evidence="4 9" id="KW-0949">S-adenosyl-L-methionine</keyword>
<keyword evidence="8 9" id="KW-0143">Chaperone</keyword>
<sequence>MAKPLEIYIHIPFCVAKCEYCDFFSAPSKEAERRAYVKSLCQEIVTYRSLAKAYSVSSIFLGGGTPSVLEEGLVTRLLEAVFDTFSVEEQAEISLEMNPGTVSKQKLREYRQAGINRLSMGLQSVHQKELEALGRIHTCREGRQTYEMAREEGFGNVNIDMMSGIPFQTLSSWEESLHTVAGWGPEHLSAYSLIIEEGTPFFYRYQKEQEDLPGEEEERRMYAVTEEILRGYGYRRYEISNYGKPGFYCRHNLGYWDRVEYLGFGKGAASFLGEERWSYQEERKAVTRREQMEEYMFLGLRKMEGVSQKRFQKLFGISMKQVYGKEIEKFLKLSLLEEKGDMVRLSREGISVSNEIFCAFLLDD</sequence>
<dbReference type="GO" id="GO:0051539">
    <property type="term" value="F:4 iron, 4 sulfur cluster binding"/>
    <property type="evidence" value="ECO:0007669"/>
    <property type="project" value="UniProtKB-UniRule"/>
</dbReference>
<name>A0A6N7URB7_9FIRM</name>
<dbReference type="Pfam" id="PF04055">
    <property type="entry name" value="Radical_SAM"/>
    <property type="match status" value="1"/>
</dbReference>
<dbReference type="AlphaFoldDB" id="A0A6N7URB7"/>
<evidence type="ECO:0000313" key="11">
    <source>
        <dbReference type="EMBL" id="MSR93241.1"/>
    </source>
</evidence>
<dbReference type="GO" id="GO:0006779">
    <property type="term" value="P:porphyrin-containing compound biosynthetic process"/>
    <property type="evidence" value="ECO:0007669"/>
    <property type="project" value="InterPro"/>
</dbReference>
<evidence type="ECO:0000256" key="1">
    <source>
        <dbReference type="ARBA" id="ARBA00006100"/>
    </source>
</evidence>
<evidence type="ECO:0000256" key="5">
    <source>
        <dbReference type="ARBA" id="ARBA00022723"/>
    </source>
</evidence>
<dbReference type="InterPro" id="IPR007197">
    <property type="entry name" value="rSAM"/>
</dbReference>
<protein>
    <recommendedName>
        <fullName evidence="2 9">Heme chaperone HemW</fullName>
    </recommendedName>
</protein>
<dbReference type="InterPro" id="IPR004559">
    <property type="entry name" value="HemW-like"/>
</dbReference>
<dbReference type="InterPro" id="IPR013785">
    <property type="entry name" value="Aldolase_TIM"/>
</dbReference>
<dbReference type="Gene3D" id="3.20.20.70">
    <property type="entry name" value="Aldolase class I"/>
    <property type="match status" value="1"/>
</dbReference>
<evidence type="ECO:0000256" key="9">
    <source>
        <dbReference type="RuleBase" id="RU364116"/>
    </source>
</evidence>
<dbReference type="GO" id="GO:0004109">
    <property type="term" value="F:coproporphyrinogen oxidase activity"/>
    <property type="evidence" value="ECO:0007669"/>
    <property type="project" value="InterPro"/>
</dbReference>
<dbReference type="InterPro" id="IPR058240">
    <property type="entry name" value="rSAM_sf"/>
</dbReference>
<dbReference type="SFLD" id="SFLDF00562">
    <property type="entry name" value="HemN-like__clustered_with_heat"/>
    <property type="match status" value="1"/>
</dbReference>
<keyword evidence="3 9" id="KW-0349">Heme</keyword>
<comment type="function">
    <text evidence="9">Probably acts as a heme chaperone, transferring heme to an unknown acceptor. Binds one molecule of heme per monomer, possibly covalently. Binds 1 [4Fe-4S] cluster. The cluster is coordinated with 3 cysteines and an exchangeable S-adenosyl-L-methionine.</text>
</comment>
<evidence type="ECO:0000313" key="12">
    <source>
        <dbReference type="Proteomes" id="UP000434409"/>
    </source>
</evidence>
<evidence type="ECO:0000256" key="8">
    <source>
        <dbReference type="ARBA" id="ARBA00023186"/>
    </source>
</evidence>
<dbReference type="PANTHER" id="PTHR13932">
    <property type="entry name" value="COPROPORPHYRINIGEN III OXIDASE"/>
    <property type="match status" value="1"/>
</dbReference>
<reference evidence="11 12" key="1">
    <citation type="submission" date="2019-08" db="EMBL/GenBank/DDBJ databases">
        <title>In-depth cultivation of the pig gut microbiome towards novel bacterial diversity and tailored functional studies.</title>
        <authorList>
            <person name="Wylensek D."/>
            <person name="Hitch T.C.A."/>
            <person name="Clavel T."/>
        </authorList>
    </citation>
    <scope>NUCLEOTIDE SEQUENCE [LARGE SCALE GENOMIC DNA]</scope>
    <source>
        <strain evidence="11 12">68-1-5</strain>
    </source>
</reference>
<evidence type="ECO:0000256" key="2">
    <source>
        <dbReference type="ARBA" id="ARBA00017228"/>
    </source>
</evidence>
<dbReference type="NCBIfam" id="TIGR00539">
    <property type="entry name" value="hemN_rel"/>
    <property type="match status" value="1"/>
</dbReference>
<dbReference type="Proteomes" id="UP000434409">
    <property type="component" value="Unassembled WGS sequence"/>
</dbReference>
<dbReference type="SFLD" id="SFLDF00288">
    <property type="entry name" value="HemN-like__clustered_with_nucl"/>
    <property type="match status" value="1"/>
</dbReference>
<keyword evidence="9" id="KW-0963">Cytoplasm</keyword>
<dbReference type="EMBL" id="VULY01000018">
    <property type="protein sequence ID" value="MSR93241.1"/>
    <property type="molecule type" value="Genomic_DNA"/>
</dbReference>
<dbReference type="PROSITE" id="PS51918">
    <property type="entry name" value="RADICAL_SAM"/>
    <property type="match status" value="1"/>
</dbReference>
<dbReference type="SMART" id="SM00729">
    <property type="entry name" value="Elp3"/>
    <property type="match status" value="1"/>
</dbReference>
<dbReference type="Pfam" id="PF06969">
    <property type="entry name" value="HemN_C"/>
    <property type="match status" value="1"/>
</dbReference>
<dbReference type="InterPro" id="IPR010723">
    <property type="entry name" value="HemN_C"/>
</dbReference>
<dbReference type="PANTHER" id="PTHR13932:SF5">
    <property type="entry name" value="RADICAL S-ADENOSYL METHIONINE DOMAIN-CONTAINING PROTEIN 1, MITOCHONDRIAL"/>
    <property type="match status" value="1"/>
</dbReference>